<dbReference type="STRING" id="999422.HMPREF9944_01119"/>
<keyword evidence="3" id="KW-1185">Reference proteome</keyword>
<reference evidence="2 3" key="1">
    <citation type="submission" date="2011-12" db="EMBL/GenBank/DDBJ databases">
        <title>The Genome Sequence of Prevotella maculosa OT 289.</title>
        <authorList>
            <consortium name="The Broad Institute Genome Sequencing Platform"/>
            <person name="Earl A."/>
            <person name="Ward D."/>
            <person name="Feldgarden M."/>
            <person name="Gevers D."/>
            <person name="Izard J."/>
            <person name="Blanton J.M."/>
            <person name="Mathney J."/>
            <person name="Tanner A.C."/>
            <person name="Dewhirst F.E."/>
            <person name="Young S.K."/>
            <person name="Zeng Q."/>
            <person name="Gargeya S."/>
            <person name="Fitzgerald M."/>
            <person name="Haas B."/>
            <person name="Abouelleil A."/>
            <person name="Alvarado L."/>
            <person name="Arachchi H.M."/>
            <person name="Berlin A."/>
            <person name="Chapman S.B."/>
            <person name="Gearin G."/>
            <person name="Goldberg J."/>
            <person name="Griggs A."/>
            <person name="Gujja S."/>
            <person name="Hansen M."/>
            <person name="Heiman D."/>
            <person name="Howarth C."/>
            <person name="Larimer J."/>
            <person name="Lui A."/>
            <person name="MacDonald P.J.P."/>
            <person name="McCowen C."/>
            <person name="Montmayeur A."/>
            <person name="Murphy C."/>
            <person name="Neiman D."/>
            <person name="Pearson M."/>
            <person name="Priest M."/>
            <person name="Roberts A."/>
            <person name="Saif S."/>
            <person name="Shea T."/>
            <person name="Sisk P."/>
            <person name="Stolte C."/>
            <person name="Sykes S."/>
            <person name="Wortman J."/>
            <person name="Nusbaum C."/>
            <person name="Birren B."/>
        </authorList>
    </citation>
    <scope>NUCLEOTIDE SEQUENCE [LARGE SCALE GENOMIC DNA]</scope>
    <source>
        <strain evidence="2 3">OT 289</strain>
    </source>
</reference>
<dbReference type="RefSeq" id="WP_008564988.1">
    <property type="nucleotide sequence ID" value="NZ_JH594502.1"/>
</dbReference>
<evidence type="ECO:0000313" key="2">
    <source>
        <dbReference type="EMBL" id="EHO71673.1"/>
    </source>
</evidence>
<dbReference type="InterPro" id="IPR001584">
    <property type="entry name" value="Integrase_cat-core"/>
</dbReference>
<dbReference type="Pfam" id="PF13683">
    <property type="entry name" value="rve_3"/>
    <property type="match status" value="1"/>
</dbReference>
<dbReference type="OrthoDB" id="9815231at2"/>
<dbReference type="InterPro" id="IPR012337">
    <property type="entry name" value="RNaseH-like_sf"/>
</dbReference>
<dbReference type="PROSITE" id="PS50994">
    <property type="entry name" value="INTEGRASE"/>
    <property type="match status" value="1"/>
</dbReference>
<dbReference type="Proteomes" id="UP000003167">
    <property type="component" value="Unassembled WGS sequence"/>
</dbReference>
<protein>
    <recommendedName>
        <fullName evidence="1">Integrase catalytic domain-containing protein</fullName>
    </recommendedName>
</protein>
<dbReference type="AlphaFoldDB" id="H1HLS5"/>
<dbReference type="Gene3D" id="3.30.420.10">
    <property type="entry name" value="Ribonuclease H-like superfamily/Ribonuclease H"/>
    <property type="match status" value="1"/>
</dbReference>
<dbReference type="GO" id="GO:0015074">
    <property type="term" value="P:DNA integration"/>
    <property type="evidence" value="ECO:0007669"/>
    <property type="project" value="InterPro"/>
</dbReference>
<proteinExistence type="predicted"/>
<evidence type="ECO:0000313" key="3">
    <source>
        <dbReference type="Proteomes" id="UP000003167"/>
    </source>
</evidence>
<dbReference type="GO" id="GO:0003676">
    <property type="term" value="F:nucleic acid binding"/>
    <property type="evidence" value="ECO:0007669"/>
    <property type="project" value="InterPro"/>
</dbReference>
<dbReference type="PATRIC" id="fig|999422.3.peg.1152"/>
<name>H1HLS5_9BACT</name>
<accession>H1HLS5</accession>
<organism evidence="2 3">
    <name type="scientific">Segatella maculosa OT 289</name>
    <dbReference type="NCBI Taxonomy" id="999422"/>
    <lineage>
        <taxon>Bacteria</taxon>
        <taxon>Pseudomonadati</taxon>
        <taxon>Bacteroidota</taxon>
        <taxon>Bacteroidia</taxon>
        <taxon>Bacteroidales</taxon>
        <taxon>Prevotellaceae</taxon>
        <taxon>Segatella</taxon>
    </lineage>
</organism>
<dbReference type="EMBL" id="AGEK01000020">
    <property type="protein sequence ID" value="EHO71673.1"/>
    <property type="molecule type" value="Genomic_DNA"/>
</dbReference>
<feature type="domain" description="Integrase catalytic" evidence="1">
    <location>
        <begin position="1"/>
        <end position="70"/>
    </location>
</feature>
<sequence length="73" mass="8577">MTEDHKPTDNAIAERVNGILTSKWLYHTKHPANLREATRIIAHIIDFYNNRRPHMSNDMLTPVQKKQRHAHVP</sequence>
<dbReference type="SUPFAM" id="SSF53098">
    <property type="entry name" value="Ribonuclease H-like"/>
    <property type="match status" value="1"/>
</dbReference>
<dbReference type="InterPro" id="IPR036397">
    <property type="entry name" value="RNaseH_sf"/>
</dbReference>
<evidence type="ECO:0000259" key="1">
    <source>
        <dbReference type="PROSITE" id="PS50994"/>
    </source>
</evidence>
<dbReference type="HOGENOM" id="CLU_186941_0_0_10"/>
<gene>
    <name evidence="2" type="ORF">HMPREF9944_01119</name>
</gene>
<comment type="caution">
    <text evidence="2">The sequence shown here is derived from an EMBL/GenBank/DDBJ whole genome shotgun (WGS) entry which is preliminary data.</text>
</comment>